<protein>
    <submittedName>
        <fullName evidence="1">DUF4194 domain-containing protein</fullName>
    </submittedName>
</protein>
<organism evidence="1 2">
    <name type="scientific">Roseburia porci</name>
    <dbReference type="NCBI Taxonomy" id="2605790"/>
    <lineage>
        <taxon>Bacteria</taxon>
        <taxon>Bacillati</taxon>
        <taxon>Bacillota</taxon>
        <taxon>Clostridia</taxon>
        <taxon>Lachnospirales</taxon>
        <taxon>Lachnospiraceae</taxon>
        <taxon>Roseburia</taxon>
    </lineage>
</organism>
<evidence type="ECO:0000313" key="2">
    <source>
        <dbReference type="Proteomes" id="UP000474024"/>
    </source>
</evidence>
<keyword evidence="2" id="KW-1185">Reference proteome</keyword>
<dbReference type="AlphaFoldDB" id="A0A6L5YR94"/>
<sequence>MFEYMENLSPTEADNIKKTIQDLFRQTCILQVKYDPVTMEQKNNPRYQICMRHRDFIADYVSVMGCELIYDAMTHIFRLGGEGAPVEHMNLFTTKLVVLLKKIYYDKIMGEGLNAPVTNLAEIREYGMDTSLLPDRVPEQDWNEALGTLKVHQIIEIPGAIMNLMDNTPIYINTTVNMYCSAVDINELVAKYSGELDIKEAGEERMTDETGKEDLYQNVSE</sequence>
<proteinExistence type="predicted"/>
<accession>A0A6L5YR94</accession>
<dbReference type="Proteomes" id="UP000474024">
    <property type="component" value="Unassembled WGS sequence"/>
</dbReference>
<name>A0A6L5YR94_9FIRM</name>
<dbReference type="RefSeq" id="WP_154429775.1">
    <property type="nucleotide sequence ID" value="NZ_VUNI01000009.1"/>
</dbReference>
<evidence type="ECO:0000313" key="1">
    <source>
        <dbReference type="EMBL" id="MST74808.1"/>
    </source>
</evidence>
<comment type="caution">
    <text evidence="1">The sequence shown here is derived from an EMBL/GenBank/DDBJ whole genome shotgun (WGS) entry which is preliminary data.</text>
</comment>
<gene>
    <name evidence="1" type="ORF">FYJ75_07100</name>
</gene>
<reference evidence="1 2" key="1">
    <citation type="submission" date="2019-08" db="EMBL/GenBank/DDBJ databases">
        <title>In-depth cultivation of the pig gut microbiome towards novel bacterial diversity and tailored functional studies.</title>
        <authorList>
            <person name="Wylensek D."/>
            <person name="Hitch T.C.A."/>
            <person name="Clavel T."/>
        </authorList>
    </citation>
    <scope>NUCLEOTIDE SEQUENCE [LARGE SCALE GENOMIC DNA]</scope>
    <source>
        <strain evidence="1 2">MUC/MUC-530-WT-4D</strain>
    </source>
</reference>
<dbReference type="EMBL" id="VUNI01000009">
    <property type="protein sequence ID" value="MST74808.1"/>
    <property type="molecule type" value="Genomic_DNA"/>
</dbReference>